<dbReference type="SUPFAM" id="SSF47699">
    <property type="entry name" value="Bifunctional inhibitor/lipid-transfer protein/seed storage 2S albumin"/>
    <property type="match status" value="1"/>
</dbReference>
<protein>
    <recommendedName>
        <fullName evidence="1">Bifunctional inhibitor/plant lipid transfer protein/seed storage helical domain-containing protein</fullName>
    </recommendedName>
</protein>
<evidence type="ECO:0000313" key="3">
    <source>
        <dbReference type="Proteomes" id="UP000095767"/>
    </source>
</evidence>
<sequence length="80" mass="8118">LKLLGCVDALNGLVHIVIGGNASEECCPLLSGVSGVDAALCLCTVIKAKALIVSVVLPIAIEVLVNECGKNVPSSFQCPN</sequence>
<dbReference type="OrthoDB" id="1935738at2759"/>
<dbReference type="EMBL" id="LWDX02005856">
    <property type="protein sequence ID" value="OEL37353.1"/>
    <property type="molecule type" value="Genomic_DNA"/>
</dbReference>
<comment type="caution">
    <text evidence="2">The sequence shown here is derived from an EMBL/GenBank/DDBJ whole genome shotgun (WGS) entry which is preliminary data.</text>
</comment>
<dbReference type="STRING" id="888268.A0A1E5WJ03"/>
<dbReference type="Gene3D" id="1.10.110.10">
    <property type="entry name" value="Plant lipid-transfer and hydrophobic proteins"/>
    <property type="match status" value="1"/>
</dbReference>
<dbReference type="InterPro" id="IPR016140">
    <property type="entry name" value="Bifunc_inhib/LTP/seed_store"/>
</dbReference>
<accession>A0A1E5WJ03</accession>
<evidence type="ECO:0000259" key="1">
    <source>
        <dbReference type="SMART" id="SM00499"/>
    </source>
</evidence>
<dbReference type="SMART" id="SM00499">
    <property type="entry name" value="AAI"/>
    <property type="match status" value="1"/>
</dbReference>
<dbReference type="AlphaFoldDB" id="A0A1E5WJ03"/>
<dbReference type="InterPro" id="IPR051636">
    <property type="entry name" value="Plant_LTP/defense-related"/>
</dbReference>
<dbReference type="InterPro" id="IPR027923">
    <property type="entry name" value="Hydrophob_seed_dom"/>
</dbReference>
<dbReference type="InterPro" id="IPR036312">
    <property type="entry name" value="Bifun_inhib/LTP/seed_sf"/>
</dbReference>
<dbReference type="PANTHER" id="PTHR31731">
    <property type="match status" value="1"/>
</dbReference>
<feature type="non-terminal residue" evidence="2">
    <location>
        <position position="1"/>
    </location>
</feature>
<gene>
    <name evidence="2" type="ORF">BAE44_0001628</name>
</gene>
<proteinExistence type="predicted"/>
<feature type="domain" description="Bifunctional inhibitor/plant lipid transfer protein/seed storage helical" evidence="1">
    <location>
        <begin position="6"/>
        <end position="78"/>
    </location>
</feature>
<dbReference type="CDD" id="cd01958">
    <property type="entry name" value="HPS_like"/>
    <property type="match status" value="1"/>
</dbReference>
<evidence type="ECO:0000313" key="2">
    <source>
        <dbReference type="EMBL" id="OEL37353.1"/>
    </source>
</evidence>
<dbReference type="Proteomes" id="UP000095767">
    <property type="component" value="Unassembled WGS sequence"/>
</dbReference>
<name>A0A1E5WJ03_9POAL</name>
<organism evidence="2 3">
    <name type="scientific">Dichanthelium oligosanthes</name>
    <dbReference type="NCBI Taxonomy" id="888268"/>
    <lineage>
        <taxon>Eukaryota</taxon>
        <taxon>Viridiplantae</taxon>
        <taxon>Streptophyta</taxon>
        <taxon>Embryophyta</taxon>
        <taxon>Tracheophyta</taxon>
        <taxon>Spermatophyta</taxon>
        <taxon>Magnoliopsida</taxon>
        <taxon>Liliopsida</taxon>
        <taxon>Poales</taxon>
        <taxon>Poaceae</taxon>
        <taxon>PACMAD clade</taxon>
        <taxon>Panicoideae</taxon>
        <taxon>Panicodae</taxon>
        <taxon>Paniceae</taxon>
        <taxon>Dichantheliinae</taxon>
        <taxon>Dichanthelium</taxon>
    </lineage>
</organism>
<keyword evidence="3" id="KW-1185">Reference proteome</keyword>
<reference evidence="2 3" key="1">
    <citation type="submission" date="2016-09" db="EMBL/GenBank/DDBJ databases">
        <title>The draft genome of Dichanthelium oligosanthes: A C3 panicoid grass species.</title>
        <authorList>
            <person name="Studer A.J."/>
            <person name="Schnable J.C."/>
            <person name="Brutnell T.P."/>
        </authorList>
    </citation>
    <scope>NUCLEOTIDE SEQUENCE [LARGE SCALE GENOMIC DNA]</scope>
    <source>
        <strain evidence="3">cv. Kellogg 1175</strain>
        <tissue evidence="2">Leaf</tissue>
    </source>
</reference>
<dbReference type="Pfam" id="PF14547">
    <property type="entry name" value="Hydrophob_seed"/>
    <property type="match status" value="1"/>
</dbReference>